<name>A0A0N1P119_9EURO</name>
<gene>
    <name evidence="1" type="ORF">AB675_11448</name>
</gene>
<comment type="caution">
    <text evidence="1">The sequence shown here is derived from an EMBL/GenBank/DDBJ whole genome shotgun (WGS) entry which is preliminary data.</text>
</comment>
<organism evidence="1 2">
    <name type="scientific">Cyphellophora attinorum</name>
    <dbReference type="NCBI Taxonomy" id="1664694"/>
    <lineage>
        <taxon>Eukaryota</taxon>
        <taxon>Fungi</taxon>
        <taxon>Dikarya</taxon>
        <taxon>Ascomycota</taxon>
        <taxon>Pezizomycotina</taxon>
        <taxon>Eurotiomycetes</taxon>
        <taxon>Chaetothyriomycetidae</taxon>
        <taxon>Chaetothyriales</taxon>
        <taxon>Cyphellophoraceae</taxon>
        <taxon>Cyphellophora</taxon>
    </lineage>
</organism>
<evidence type="ECO:0000313" key="1">
    <source>
        <dbReference type="EMBL" id="KPI39980.1"/>
    </source>
</evidence>
<keyword evidence="2" id="KW-1185">Reference proteome</keyword>
<dbReference type="AlphaFoldDB" id="A0A0N1P119"/>
<dbReference type="VEuPathDB" id="FungiDB:AB675_11448"/>
<dbReference type="EMBL" id="LFJN01000013">
    <property type="protein sequence ID" value="KPI39980.1"/>
    <property type="molecule type" value="Genomic_DNA"/>
</dbReference>
<accession>A0A0N1P119</accession>
<dbReference type="Proteomes" id="UP000038010">
    <property type="component" value="Unassembled WGS sequence"/>
</dbReference>
<dbReference type="GeneID" id="28732176"/>
<reference evidence="1 2" key="1">
    <citation type="submission" date="2015-06" db="EMBL/GenBank/DDBJ databases">
        <title>Draft genome of the ant-associated black yeast Phialophora attae CBS 131958.</title>
        <authorList>
            <person name="Moreno L.F."/>
            <person name="Stielow B.J."/>
            <person name="de Hoog S."/>
            <person name="Vicente V.A."/>
            <person name="Weiss V.A."/>
            <person name="de Vries M."/>
            <person name="Cruz L.M."/>
            <person name="Souza E.M."/>
        </authorList>
    </citation>
    <scope>NUCLEOTIDE SEQUENCE [LARGE SCALE GENOMIC DNA]</scope>
    <source>
        <strain evidence="1 2">CBS 131958</strain>
    </source>
</reference>
<evidence type="ECO:0000313" key="2">
    <source>
        <dbReference type="Proteomes" id="UP000038010"/>
    </source>
</evidence>
<sequence>MPIVEAEPKPDARLKGARSLFHICLDRTADMLDKPDSLDIFSTLDWKLQQDLLTHFSNDRRKRQDIERQQSVAKGSVPPIDWEKQIEFDPNKNFIHTHKEDFVTQDGRDFLDWVHDDDAASTSLLVRYWSDFLRSVNLLKSTGVRTKDSIYHENEVLLTENSHDSVIRYSVCHEYFEDGCTHDEPEHLILHQLISGQLLLKRMKTLKNAPGCEYNEDSYEHPDRISLAHGALFVGVDEHDVWCKFWGDVDSVKSAEVYLNALLSRIEEEGPYDEVERRAAFARRYEEVLPTRFLEQGGR</sequence>
<protein>
    <submittedName>
        <fullName evidence="1">Uncharacterized protein</fullName>
    </submittedName>
</protein>
<proteinExistence type="predicted"/>
<dbReference type="RefSeq" id="XP_017999943.1">
    <property type="nucleotide sequence ID" value="XM_018140295.1"/>
</dbReference>